<feature type="compositionally biased region" description="Basic and acidic residues" evidence="1">
    <location>
        <begin position="12"/>
        <end position="23"/>
    </location>
</feature>
<keyword evidence="3" id="KW-1185">Reference proteome</keyword>
<evidence type="ECO:0000313" key="3">
    <source>
        <dbReference type="Proteomes" id="UP000054248"/>
    </source>
</evidence>
<reference evidence="3" key="2">
    <citation type="submission" date="2015-01" db="EMBL/GenBank/DDBJ databases">
        <title>Evolutionary Origins and Diversification of the Mycorrhizal Mutualists.</title>
        <authorList>
            <consortium name="DOE Joint Genome Institute"/>
            <consortium name="Mycorrhizal Genomics Consortium"/>
            <person name="Kohler A."/>
            <person name="Kuo A."/>
            <person name="Nagy L.G."/>
            <person name="Floudas D."/>
            <person name="Copeland A."/>
            <person name="Barry K.W."/>
            <person name="Cichocki N."/>
            <person name="Veneault-Fourrey C."/>
            <person name="LaButti K."/>
            <person name="Lindquist E.A."/>
            <person name="Lipzen A."/>
            <person name="Lundell T."/>
            <person name="Morin E."/>
            <person name="Murat C."/>
            <person name="Riley R."/>
            <person name="Ohm R."/>
            <person name="Sun H."/>
            <person name="Tunlid A."/>
            <person name="Henrissat B."/>
            <person name="Grigoriev I.V."/>
            <person name="Hibbett D.S."/>
            <person name="Martin F."/>
        </authorList>
    </citation>
    <scope>NUCLEOTIDE SEQUENCE [LARGE SCALE GENOMIC DNA]</scope>
    <source>
        <strain evidence="3">MUT 4182</strain>
    </source>
</reference>
<dbReference type="AlphaFoldDB" id="A0A0C3Q1A0"/>
<sequence>MLGRNSIQSQHLRRETEQVEHRPFPRASARGVTGCTKFGPTRKRRPSESPLSPSALRMALRPLTAAATAVVPSALSPSSETTPPTLPPRFSTTPSLTPCQLCSRYPGRRMNRNGQVLVLRQPVAHRDCLFFAYRHRQRVRSCEPNPFFRHNRTLPQVHRG</sequence>
<reference evidence="2 3" key="1">
    <citation type="submission" date="2014-04" db="EMBL/GenBank/DDBJ databases">
        <authorList>
            <consortium name="DOE Joint Genome Institute"/>
            <person name="Kuo A."/>
            <person name="Girlanda M."/>
            <person name="Perotto S."/>
            <person name="Kohler A."/>
            <person name="Nagy L.G."/>
            <person name="Floudas D."/>
            <person name="Copeland A."/>
            <person name="Barry K.W."/>
            <person name="Cichocki N."/>
            <person name="Veneault-Fourrey C."/>
            <person name="LaButti K."/>
            <person name="Lindquist E.A."/>
            <person name="Lipzen A."/>
            <person name="Lundell T."/>
            <person name="Morin E."/>
            <person name="Murat C."/>
            <person name="Sun H."/>
            <person name="Tunlid A."/>
            <person name="Henrissat B."/>
            <person name="Grigoriev I.V."/>
            <person name="Hibbett D.S."/>
            <person name="Martin F."/>
            <person name="Nordberg H.P."/>
            <person name="Cantor M.N."/>
            <person name="Hua S.X."/>
        </authorList>
    </citation>
    <scope>NUCLEOTIDE SEQUENCE [LARGE SCALE GENOMIC DNA]</scope>
    <source>
        <strain evidence="2 3">MUT 4182</strain>
    </source>
</reference>
<protein>
    <submittedName>
        <fullName evidence="2">Uncharacterized protein</fullName>
    </submittedName>
</protein>
<dbReference type="EMBL" id="KN823123">
    <property type="protein sequence ID" value="KIO21930.1"/>
    <property type="molecule type" value="Genomic_DNA"/>
</dbReference>
<evidence type="ECO:0000313" key="2">
    <source>
        <dbReference type="EMBL" id="KIO21930.1"/>
    </source>
</evidence>
<dbReference type="Proteomes" id="UP000054248">
    <property type="component" value="Unassembled WGS sequence"/>
</dbReference>
<proteinExistence type="predicted"/>
<dbReference type="HOGENOM" id="CLU_1653429_0_0_1"/>
<evidence type="ECO:0000256" key="1">
    <source>
        <dbReference type="SAM" id="MobiDB-lite"/>
    </source>
</evidence>
<feature type="compositionally biased region" description="Polar residues" evidence="1">
    <location>
        <begin position="1"/>
        <end position="10"/>
    </location>
</feature>
<feature type="region of interest" description="Disordered" evidence="1">
    <location>
        <begin position="1"/>
        <end position="55"/>
    </location>
</feature>
<gene>
    <name evidence="2" type="ORF">M407DRAFT_217427</name>
</gene>
<name>A0A0C3Q1A0_9AGAM</name>
<feature type="region of interest" description="Disordered" evidence="1">
    <location>
        <begin position="71"/>
        <end position="94"/>
    </location>
</feature>
<feature type="compositionally biased region" description="Low complexity" evidence="1">
    <location>
        <begin position="72"/>
        <end position="83"/>
    </location>
</feature>
<organism evidence="2 3">
    <name type="scientific">Tulasnella calospora MUT 4182</name>
    <dbReference type="NCBI Taxonomy" id="1051891"/>
    <lineage>
        <taxon>Eukaryota</taxon>
        <taxon>Fungi</taxon>
        <taxon>Dikarya</taxon>
        <taxon>Basidiomycota</taxon>
        <taxon>Agaricomycotina</taxon>
        <taxon>Agaricomycetes</taxon>
        <taxon>Cantharellales</taxon>
        <taxon>Tulasnellaceae</taxon>
        <taxon>Tulasnella</taxon>
    </lineage>
</organism>
<accession>A0A0C3Q1A0</accession>